<dbReference type="EMBL" id="AP018560">
    <property type="protein sequence ID" value="BBD79518.1"/>
    <property type="molecule type" value="Genomic_DNA"/>
</dbReference>
<keyword evidence="2" id="KW-0732">Signal</keyword>
<reference evidence="4" key="1">
    <citation type="submission" date="2018-04" db="EMBL/GenBank/DDBJ databases">
        <authorList>
            <person name="Watanabe M."/>
            <person name="Kojima H."/>
        </authorList>
    </citation>
    <scope>NUCLEOTIDE SEQUENCE [LARGE SCALE GENOMIC DNA]</scope>
    <source>
        <strain evidence="4">Dysh456</strain>
    </source>
</reference>
<organism evidence="3 4">
    <name type="scientific">Aerosticca soli</name>
    <dbReference type="NCBI Taxonomy" id="2010829"/>
    <lineage>
        <taxon>Bacteria</taxon>
        <taxon>Pseudomonadati</taxon>
        <taxon>Pseudomonadota</taxon>
        <taxon>Gammaproteobacteria</taxon>
        <taxon>Lysobacterales</taxon>
        <taxon>Rhodanobacteraceae</taxon>
        <taxon>Aerosticca</taxon>
    </lineage>
</organism>
<protein>
    <recommendedName>
        <fullName evidence="5">Lipoprotein</fullName>
    </recommendedName>
</protein>
<feature type="chain" id="PRO_5016347079" description="Lipoprotein" evidence="2">
    <location>
        <begin position="22"/>
        <end position="238"/>
    </location>
</feature>
<feature type="signal peptide" evidence="2">
    <location>
        <begin position="1"/>
        <end position="21"/>
    </location>
</feature>
<dbReference type="Proteomes" id="UP000270530">
    <property type="component" value="Chromosome"/>
</dbReference>
<sequence>MKSLLLITLAGGLLLPLAACSRSDADHRAGPASASTAAASDASDKSALRERISGEIQQAMDEAKRELESKNIEVGRLHFGGHGHGVAVFDDEDHARAKAEITPQGDFLVAGKQVATTPEQRALLLDYRRQIIGIAEAGMDIGTHAADLGMRAAKEAVWAVFTGKSDKDVEAAIKPQTDRIQATAAGLCRRLPDLLAAQQKLAAALPAFRPYATMTQQDVEDCGKHTHTASRPPEETRT</sequence>
<feature type="compositionally biased region" description="Low complexity" evidence="1">
    <location>
        <begin position="32"/>
        <end position="41"/>
    </location>
</feature>
<dbReference type="OrthoDB" id="6057407at2"/>
<evidence type="ECO:0000313" key="4">
    <source>
        <dbReference type="Proteomes" id="UP000270530"/>
    </source>
</evidence>
<name>A0A2Z6E4N7_9GAMM</name>
<accession>A0A2Z6E4N7</accession>
<evidence type="ECO:0000313" key="3">
    <source>
        <dbReference type="EMBL" id="BBD79518.1"/>
    </source>
</evidence>
<evidence type="ECO:0008006" key="5">
    <source>
        <dbReference type="Google" id="ProtNLM"/>
    </source>
</evidence>
<keyword evidence="4" id="KW-1185">Reference proteome</keyword>
<proteinExistence type="predicted"/>
<dbReference type="RefSeq" id="WP_126536735.1">
    <property type="nucleotide sequence ID" value="NZ_AP018560.1"/>
</dbReference>
<feature type="region of interest" description="Disordered" evidence="1">
    <location>
        <begin position="25"/>
        <end position="46"/>
    </location>
</feature>
<gene>
    <name evidence="3" type="ORF">ALSL_0853</name>
</gene>
<feature type="region of interest" description="Disordered" evidence="1">
    <location>
        <begin position="219"/>
        <end position="238"/>
    </location>
</feature>
<dbReference type="AlphaFoldDB" id="A0A2Z6E4N7"/>
<reference evidence="4" key="2">
    <citation type="submission" date="2018-06" db="EMBL/GenBank/DDBJ databases">
        <title>Genome sequence of Rhodanobacteraceae bacterium strain Dysh456.</title>
        <authorList>
            <person name="Fukui M."/>
        </authorList>
    </citation>
    <scope>NUCLEOTIDE SEQUENCE [LARGE SCALE GENOMIC DNA]</scope>
    <source>
        <strain evidence="4">Dysh456</strain>
    </source>
</reference>
<dbReference type="KEGG" id="rbd:ALSL_0853"/>
<evidence type="ECO:0000256" key="2">
    <source>
        <dbReference type="SAM" id="SignalP"/>
    </source>
</evidence>
<evidence type="ECO:0000256" key="1">
    <source>
        <dbReference type="SAM" id="MobiDB-lite"/>
    </source>
</evidence>